<dbReference type="KEGG" id="ssg:Selsp_1910"/>
<dbReference type="PRINTS" id="PR01438">
    <property type="entry name" value="UNVRSLSTRESS"/>
</dbReference>
<dbReference type="EMBL" id="ACKP02000002">
    <property type="protein sequence ID" value="EEX78492.1"/>
    <property type="molecule type" value="Genomic_DNA"/>
</dbReference>
<proteinExistence type="inferred from homology"/>
<accession>C9LRM6</accession>
<dbReference type="AlphaFoldDB" id="C9LRM6"/>
<dbReference type="EMBL" id="CP002637">
    <property type="protein sequence ID" value="AEC00863.1"/>
    <property type="molecule type" value="Genomic_DNA"/>
</dbReference>
<dbReference type="PANTHER" id="PTHR46268">
    <property type="entry name" value="STRESS RESPONSE PROTEIN NHAX"/>
    <property type="match status" value="1"/>
</dbReference>
<dbReference type="RefSeq" id="WP_006190680.1">
    <property type="nucleotide sequence ID" value="NC_015437.1"/>
</dbReference>
<gene>
    <name evidence="3" type="ordered locus">Selsp_1910</name>
    <name evidence="4" type="ORF">SELSPUOL_00093</name>
</gene>
<feature type="domain" description="UspA" evidence="2">
    <location>
        <begin position="9"/>
        <end position="148"/>
    </location>
</feature>
<dbReference type="InterPro" id="IPR014729">
    <property type="entry name" value="Rossmann-like_a/b/a_fold"/>
</dbReference>
<comment type="similarity">
    <text evidence="1">Belongs to the universal stress protein A family.</text>
</comment>
<dbReference type="SUPFAM" id="SSF52402">
    <property type="entry name" value="Adenine nucleotide alpha hydrolases-like"/>
    <property type="match status" value="1"/>
</dbReference>
<protein>
    <submittedName>
        <fullName evidence="4">Universal stress family protein</fullName>
    </submittedName>
    <submittedName>
        <fullName evidence="3">UspA domain-containing protein</fullName>
    </submittedName>
</protein>
<evidence type="ECO:0000259" key="2">
    <source>
        <dbReference type="Pfam" id="PF00582"/>
    </source>
</evidence>
<dbReference type="Proteomes" id="UP000003505">
    <property type="component" value="Unassembled WGS sequence"/>
</dbReference>
<organism evidence="4 5">
    <name type="scientific">Selenomonas sputigena (strain ATCC 35185 / DSM 20758 / CCUG 44933 / VPI D19B-28)</name>
    <dbReference type="NCBI Taxonomy" id="546271"/>
    <lineage>
        <taxon>Bacteria</taxon>
        <taxon>Bacillati</taxon>
        <taxon>Bacillota</taxon>
        <taxon>Negativicutes</taxon>
        <taxon>Selenomonadales</taxon>
        <taxon>Selenomonadaceae</taxon>
        <taxon>Selenomonas</taxon>
    </lineage>
</organism>
<dbReference type="Gene3D" id="3.40.50.620">
    <property type="entry name" value="HUPs"/>
    <property type="match status" value="1"/>
</dbReference>
<dbReference type="OrthoDB" id="9777884at2"/>
<evidence type="ECO:0000313" key="4">
    <source>
        <dbReference type="EMBL" id="EEX78492.1"/>
    </source>
</evidence>
<dbReference type="CDD" id="cd00293">
    <property type="entry name" value="USP-like"/>
    <property type="match status" value="1"/>
</dbReference>
<keyword evidence="6" id="KW-1185">Reference proteome</keyword>
<dbReference type="InterPro" id="IPR006016">
    <property type="entry name" value="UspA"/>
</dbReference>
<reference evidence="4 5" key="1">
    <citation type="submission" date="2009-09" db="EMBL/GenBank/DDBJ databases">
        <authorList>
            <person name="Weinstock G."/>
            <person name="Sodergren E."/>
            <person name="Clifton S."/>
            <person name="Fulton L."/>
            <person name="Fulton B."/>
            <person name="Courtney L."/>
            <person name="Fronick C."/>
            <person name="Harrison M."/>
            <person name="Strong C."/>
            <person name="Farmer C."/>
            <person name="Delahaunty K."/>
            <person name="Markovic C."/>
            <person name="Hall O."/>
            <person name="Minx P."/>
            <person name="Tomlinson C."/>
            <person name="Mitreva M."/>
            <person name="Nelson J."/>
            <person name="Hou S."/>
            <person name="Wollam A."/>
            <person name="Pepin K.H."/>
            <person name="Johnson M."/>
            <person name="Bhonagiri V."/>
            <person name="Nash W.E."/>
            <person name="Warren W."/>
            <person name="Chinwalla A."/>
            <person name="Mardis E.R."/>
            <person name="Wilson R.K."/>
        </authorList>
    </citation>
    <scope>NUCLEOTIDE SEQUENCE [LARGE SCALE GENOMIC DNA]</scope>
    <source>
        <strain evidence="4">ATCC 35185</strain>
        <strain evidence="5">ATCC 35185 / DSM 20758 / VPI D19B-28</strain>
    </source>
</reference>
<dbReference type="HOGENOM" id="CLU_049301_16_2_9"/>
<dbReference type="InterPro" id="IPR006015">
    <property type="entry name" value="Universal_stress_UspA"/>
</dbReference>
<dbReference type="eggNOG" id="COG0589">
    <property type="taxonomic scope" value="Bacteria"/>
</dbReference>
<evidence type="ECO:0000313" key="6">
    <source>
        <dbReference type="Proteomes" id="UP000011124"/>
    </source>
</evidence>
<dbReference type="Proteomes" id="UP000011124">
    <property type="component" value="Chromosome"/>
</dbReference>
<evidence type="ECO:0000313" key="5">
    <source>
        <dbReference type="Proteomes" id="UP000003505"/>
    </source>
</evidence>
<evidence type="ECO:0000256" key="1">
    <source>
        <dbReference type="ARBA" id="ARBA00008791"/>
    </source>
</evidence>
<reference evidence="3 6" key="2">
    <citation type="submission" date="2011-04" db="EMBL/GenBank/DDBJ databases">
        <title>The complete genome of Selenomonas sputigena DSM 20758.</title>
        <authorList>
            <consortium name="US DOE Joint Genome Institute (JGI-PGF)"/>
            <person name="Lucas S."/>
            <person name="Copeland A."/>
            <person name="Lapidus A."/>
            <person name="Bruce D."/>
            <person name="Goodwin L."/>
            <person name="Pitluck S."/>
            <person name="Peters L."/>
            <person name="Kyrpides N."/>
            <person name="Mavromatis K."/>
            <person name="Ivanova N."/>
            <person name="Ovchinnikova G."/>
            <person name="Teshima H."/>
            <person name="Detter J.C."/>
            <person name="Tapia R."/>
            <person name="Han C."/>
            <person name="Land M."/>
            <person name="Hauser L."/>
            <person name="Markowitz V."/>
            <person name="Cheng J.-F."/>
            <person name="Hugenholtz P."/>
            <person name="Woyke T."/>
            <person name="Wu D."/>
            <person name="Gronow S."/>
            <person name="Wellnitz S."/>
            <person name="Schneider S."/>
            <person name="Klenk H.-P."/>
            <person name="Eisen J.A."/>
        </authorList>
    </citation>
    <scope>NUCLEOTIDE SEQUENCE [LARGE SCALE GENOMIC DNA]</scope>
    <source>
        <strain evidence="3">ATCC 35185</strain>
        <strain evidence="6">ATCC 35185 / DSM 20758 / VPI D19B-28</strain>
    </source>
</reference>
<dbReference type="Pfam" id="PF00582">
    <property type="entry name" value="Usp"/>
    <property type="match status" value="1"/>
</dbReference>
<dbReference type="PANTHER" id="PTHR46268:SF6">
    <property type="entry name" value="UNIVERSAL STRESS PROTEIN UP12"/>
    <property type="match status" value="1"/>
</dbReference>
<evidence type="ECO:0000313" key="3">
    <source>
        <dbReference type="EMBL" id="AEC00863.1"/>
    </source>
</evidence>
<sequence>MMDFKDSEIRRILVPYDGSEQAQQAVRQAAHIARLQGATLMLLSVVDLNAEVAAFERVSMDGYDPAALKEGAYKELAKILREVPADIRTNSVVELGSPAEVIVETADDEGYDLVVMGSRGLGRLTGFLMGSVSQYVLQHVHCPVMVVR</sequence>
<dbReference type="STRING" id="546271.Selsp_1910"/>
<name>C9LRM6_SELS3</name>